<keyword evidence="6" id="KW-1185">Reference proteome</keyword>
<dbReference type="GO" id="GO:0008837">
    <property type="term" value="F:diaminopimelate epimerase activity"/>
    <property type="evidence" value="ECO:0007669"/>
    <property type="project" value="UniProtKB-EC"/>
</dbReference>
<comment type="caution">
    <text evidence="5">The sequence shown here is derived from an EMBL/GenBank/DDBJ whole genome shotgun (WGS) entry which is preliminary data.</text>
</comment>
<reference evidence="5 6" key="1">
    <citation type="submission" date="2023-07" db="EMBL/GenBank/DDBJ databases">
        <title>Identification of four novel Pseudomonas species associated with bacterial leaf spot of cucurbits.</title>
        <authorList>
            <person name="Fullem K.R."/>
        </authorList>
    </citation>
    <scope>NUCLEOTIDE SEQUENCE [LARGE SCALE GENOMIC DNA]</scope>
    <source>
        <strain evidence="5 6">KFB 138</strain>
    </source>
</reference>
<comment type="function">
    <text evidence="3">Catalyzes the stereoinversion of LL-2,6-diaminopimelate (L,L-DAP) to meso-diaminopimelate (meso-DAP), a precursor of L-lysine and an essential component of the bacterial peptidoglycan.</text>
</comment>
<evidence type="ECO:0000256" key="2">
    <source>
        <dbReference type="ARBA" id="ARBA00023235"/>
    </source>
</evidence>
<evidence type="ECO:0000256" key="3">
    <source>
        <dbReference type="HAMAP-Rule" id="MF_00197"/>
    </source>
</evidence>
<keyword evidence="3" id="KW-0028">Amino-acid biosynthesis</keyword>
<feature type="binding site" evidence="3">
    <location>
        <position position="61"/>
    </location>
    <ligand>
        <name>substrate</name>
    </ligand>
</feature>
<accession>A0ABT9CSN4</accession>
<comment type="caution">
    <text evidence="3">Lacks conserved residue(s) required for the propagation of feature annotation.</text>
</comment>
<keyword evidence="2 3" id="KW-0413">Isomerase</keyword>
<dbReference type="InterPro" id="IPR001653">
    <property type="entry name" value="DAP_epimerase_DapF"/>
</dbReference>
<comment type="subunit">
    <text evidence="3">Homodimer.</text>
</comment>
<dbReference type="RefSeq" id="WP_304574563.1">
    <property type="nucleotide sequence ID" value="NZ_JAUQOO010000005.1"/>
</dbReference>
<comment type="pathway">
    <text evidence="3">Amino-acid biosynthesis; L-lysine biosynthesis via DAP pathway; DL-2,6-diaminopimelate from LL-2,6-diaminopimelate: step 1/1.</text>
</comment>
<feature type="binding site" evidence="3">
    <location>
        <position position="178"/>
    </location>
    <ligand>
        <name>substrate</name>
    </ligand>
</feature>
<name>A0ABT9CSN4_9PSED</name>
<dbReference type="EMBL" id="JAUQOO010000005">
    <property type="protein sequence ID" value="MDO7926840.1"/>
    <property type="molecule type" value="Genomic_DNA"/>
</dbReference>
<evidence type="ECO:0000256" key="4">
    <source>
        <dbReference type="NCBIfam" id="TIGR00652"/>
    </source>
</evidence>
<sequence>MQFVKYHAAGNDYLVYQAAAPFRFSEHDISIICDRHRGLGSDGILVPLLDAGEMLSLCIYNTDGSQAEKSGNGLRIFCRYLWDQGIVADTPFQLSTKGGVVNCQVLAQGKSISIAMGQARFPDNVESTIVIDDTEFQLNPVSMGNPHCVIFVTQPTETLARNLGPIIEHLSIFPNRTNVQFVRVIDRQNIEMHIWERGVGYTLSSGTSSCAAAAVSRRLGLVDAKIAVRMPGGVITIELDDDYEVLMQGPVCKVGSYSLDTECLV</sequence>
<evidence type="ECO:0000313" key="6">
    <source>
        <dbReference type="Proteomes" id="UP001223016"/>
    </source>
</evidence>
<evidence type="ECO:0000313" key="5">
    <source>
        <dbReference type="EMBL" id="MDO7926840.1"/>
    </source>
</evidence>
<feature type="site" description="Could be important to modulate the pK values of the two catalytic cysteine residues" evidence="3">
    <location>
        <position position="147"/>
    </location>
</feature>
<feature type="binding site" evidence="3">
    <location>
        <begin position="196"/>
        <end position="197"/>
    </location>
    <ligand>
        <name>substrate</name>
    </ligand>
</feature>
<proteinExistence type="inferred from homology"/>
<organism evidence="5 6">
    <name type="scientific">Pseudomonas serbiensis</name>
    <dbReference type="NCBI Taxonomy" id="3064350"/>
    <lineage>
        <taxon>Bacteria</taxon>
        <taxon>Pseudomonadati</taxon>
        <taxon>Pseudomonadota</taxon>
        <taxon>Gammaproteobacteria</taxon>
        <taxon>Pseudomonadales</taxon>
        <taxon>Pseudomonadaceae</taxon>
        <taxon>Pseudomonas</taxon>
    </lineage>
</organism>
<feature type="site" description="Could be important to modulate the pK values of the two catalytic cysteine residues" evidence="3">
    <location>
        <position position="196"/>
    </location>
</feature>
<keyword evidence="3" id="KW-0457">Lysine biosynthesis</keyword>
<keyword evidence="3" id="KW-0963">Cytoplasm</keyword>
<dbReference type="Pfam" id="PF01678">
    <property type="entry name" value="DAP_epimerase"/>
    <property type="match status" value="2"/>
</dbReference>
<dbReference type="EC" id="5.1.1.7" evidence="3 4"/>
<comment type="catalytic activity">
    <reaction evidence="3">
        <text>(2S,6S)-2,6-diaminopimelate = meso-2,6-diaminopimelate</text>
        <dbReference type="Rhea" id="RHEA:15393"/>
        <dbReference type="ChEBI" id="CHEBI:57609"/>
        <dbReference type="ChEBI" id="CHEBI:57791"/>
        <dbReference type="EC" id="5.1.1.7"/>
    </reaction>
</comment>
<dbReference type="HAMAP" id="MF_00197">
    <property type="entry name" value="DAP_epimerase"/>
    <property type="match status" value="1"/>
</dbReference>
<feature type="binding site" evidence="3">
    <location>
        <position position="145"/>
    </location>
    <ligand>
        <name>substrate</name>
    </ligand>
</feature>
<dbReference type="Gene3D" id="3.10.310.10">
    <property type="entry name" value="Diaminopimelate Epimerase, Chain A, domain 1"/>
    <property type="match status" value="2"/>
</dbReference>
<protein>
    <recommendedName>
        <fullName evidence="3 4">Diaminopimelate epimerase</fullName>
        <shortName evidence="3">DAP epimerase</shortName>
        <ecNumber evidence="3 4">5.1.1.7</ecNumber>
    </recommendedName>
    <alternativeName>
        <fullName evidence="3">PLP-independent amino acid racemase</fullName>
    </alternativeName>
</protein>
<dbReference type="SUPFAM" id="SSF54506">
    <property type="entry name" value="Diaminopimelate epimerase-like"/>
    <property type="match status" value="2"/>
</dbReference>
<feature type="binding site" evidence="3">
    <location>
        <begin position="206"/>
        <end position="207"/>
    </location>
    <ligand>
        <name>substrate</name>
    </ligand>
</feature>
<dbReference type="Proteomes" id="UP001223016">
    <property type="component" value="Unassembled WGS sequence"/>
</dbReference>
<comment type="similarity">
    <text evidence="1 3">Belongs to the diaminopimelate epimerase family.</text>
</comment>
<dbReference type="PANTHER" id="PTHR31689">
    <property type="entry name" value="DIAMINOPIMELATE EPIMERASE, CHLOROPLASTIC"/>
    <property type="match status" value="1"/>
</dbReference>
<evidence type="ECO:0000256" key="1">
    <source>
        <dbReference type="ARBA" id="ARBA00010219"/>
    </source>
</evidence>
<comment type="subcellular location">
    <subcellularLocation>
        <location evidence="3">Cytoplasm</location>
    </subcellularLocation>
</comment>
<feature type="binding site" evidence="3">
    <location>
        <position position="11"/>
    </location>
    <ligand>
        <name>substrate</name>
    </ligand>
</feature>
<feature type="binding site" evidence="3">
    <location>
        <begin position="71"/>
        <end position="72"/>
    </location>
    <ligand>
        <name>substrate</name>
    </ligand>
</feature>
<gene>
    <name evidence="3 5" type="primary">dapF</name>
    <name evidence="5" type="ORF">Q6A51_08635</name>
</gene>
<dbReference type="PANTHER" id="PTHR31689:SF0">
    <property type="entry name" value="DIAMINOPIMELATE EPIMERASE"/>
    <property type="match status" value="1"/>
</dbReference>
<dbReference type="NCBIfam" id="TIGR00652">
    <property type="entry name" value="DapF"/>
    <property type="match status" value="1"/>
</dbReference>